<dbReference type="InterPro" id="IPR024409">
    <property type="entry name" value="DUF3833"/>
</dbReference>
<dbReference type="RefSeq" id="WP_033094094.1">
    <property type="nucleotide sequence ID" value="NZ_JQED01000029.1"/>
</dbReference>
<feature type="signal peptide" evidence="1">
    <location>
        <begin position="1"/>
        <end position="23"/>
    </location>
</feature>
<dbReference type="OrthoDB" id="5296954at2"/>
<evidence type="ECO:0000313" key="3">
    <source>
        <dbReference type="Proteomes" id="UP000029843"/>
    </source>
</evidence>
<feature type="chain" id="PRO_5001957229" description="Lipoprotein" evidence="1">
    <location>
        <begin position="24"/>
        <end position="188"/>
    </location>
</feature>
<accession>A0A099KPD3</accession>
<evidence type="ECO:0000313" key="2">
    <source>
        <dbReference type="EMBL" id="KGJ91493.1"/>
    </source>
</evidence>
<dbReference type="Proteomes" id="UP000029843">
    <property type="component" value="Unassembled WGS sequence"/>
</dbReference>
<name>A0A099KPD3_COLPS</name>
<dbReference type="AlphaFoldDB" id="A0A099KPD3"/>
<gene>
    <name evidence="2" type="ORF">ND2E_3358</name>
</gene>
<organism evidence="2 3">
    <name type="scientific">Colwellia psychrerythraea</name>
    <name type="common">Vibrio psychroerythus</name>
    <dbReference type="NCBI Taxonomy" id="28229"/>
    <lineage>
        <taxon>Bacteria</taxon>
        <taxon>Pseudomonadati</taxon>
        <taxon>Pseudomonadota</taxon>
        <taxon>Gammaproteobacteria</taxon>
        <taxon>Alteromonadales</taxon>
        <taxon>Colwelliaceae</taxon>
        <taxon>Colwellia</taxon>
    </lineage>
</organism>
<dbReference type="Pfam" id="PF12915">
    <property type="entry name" value="DUF3833"/>
    <property type="match status" value="1"/>
</dbReference>
<reference evidence="2 3" key="1">
    <citation type="submission" date="2014-08" db="EMBL/GenBank/DDBJ databases">
        <title>Genomic and Phenotypic Diversity of Colwellia psychrerythraea strains from Disparate Marine Basins.</title>
        <authorList>
            <person name="Techtmann S.M."/>
            <person name="Stelling S.C."/>
            <person name="Utturkar S.M."/>
            <person name="Alshibli N."/>
            <person name="Harris A."/>
            <person name="Brown S.D."/>
            <person name="Hazen T.C."/>
        </authorList>
    </citation>
    <scope>NUCLEOTIDE SEQUENCE [LARGE SCALE GENOMIC DNA]</scope>
    <source>
        <strain evidence="2 3">ND2E</strain>
    </source>
</reference>
<protein>
    <recommendedName>
        <fullName evidence="4">Lipoprotein</fullName>
    </recommendedName>
</protein>
<comment type="caution">
    <text evidence="2">The sequence shown here is derived from an EMBL/GenBank/DDBJ whole genome shotgun (WGS) entry which is preliminary data.</text>
</comment>
<dbReference type="PROSITE" id="PS51257">
    <property type="entry name" value="PROKAR_LIPOPROTEIN"/>
    <property type="match status" value="1"/>
</dbReference>
<dbReference type="EMBL" id="JQED01000029">
    <property type="protein sequence ID" value="KGJ91493.1"/>
    <property type="molecule type" value="Genomic_DNA"/>
</dbReference>
<dbReference type="PATRIC" id="fig|28229.4.peg.2412"/>
<evidence type="ECO:0008006" key="4">
    <source>
        <dbReference type="Google" id="ProtNLM"/>
    </source>
</evidence>
<proteinExistence type="predicted"/>
<sequence precursor="true">MNKVKFFLFTIIFCSLISSCSTSLDDYQEVDNPFDIKSYFIGRVVAWGMLQDYANKVTRRFCVEIEGTWQGNDGVLAEKFYFNDGEIIYRNWQLSKKMNGSYEGKAEDVIGIAVGNHQGFAFQFQYELSLAVEDETYQVSMDDWMYQLDEFRVMNKTSMRKFGVKVAEVTIFFDKQSQVKKCANSDNI</sequence>
<keyword evidence="1" id="KW-0732">Signal</keyword>
<evidence type="ECO:0000256" key="1">
    <source>
        <dbReference type="SAM" id="SignalP"/>
    </source>
</evidence>